<dbReference type="Pfam" id="PF03448">
    <property type="entry name" value="MgtE_N"/>
    <property type="match status" value="1"/>
</dbReference>
<keyword evidence="6 8" id="KW-1133">Transmembrane helix</keyword>
<dbReference type="SUPFAM" id="SSF158791">
    <property type="entry name" value="MgtE N-terminal domain-like"/>
    <property type="match status" value="1"/>
</dbReference>
<evidence type="ECO:0000256" key="6">
    <source>
        <dbReference type="ARBA" id="ARBA00022989"/>
    </source>
</evidence>
<dbReference type="InterPro" id="IPR046342">
    <property type="entry name" value="CBS_dom_sf"/>
</dbReference>
<evidence type="ECO:0000256" key="8">
    <source>
        <dbReference type="SAM" id="Phobius"/>
    </source>
</evidence>
<keyword evidence="4 8" id="KW-0812">Transmembrane</keyword>
<dbReference type="AlphaFoldDB" id="A0AAU8BQ10"/>
<keyword evidence="3" id="KW-0813">Transport</keyword>
<dbReference type="InterPro" id="IPR006667">
    <property type="entry name" value="SLC41_membr_dom"/>
</dbReference>
<dbReference type="GO" id="GO:0008324">
    <property type="term" value="F:monoatomic cation transmembrane transporter activity"/>
    <property type="evidence" value="ECO:0007669"/>
    <property type="project" value="InterPro"/>
</dbReference>
<evidence type="ECO:0000259" key="9">
    <source>
        <dbReference type="SMART" id="SM00924"/>
    </source>
</evidence>
<comment type="subcellular location">
    <subcellularLocation>
        <location evidence="1">Membrane</location>
        <topology evidence="1">Multi-pass membrane protein</topology>
    </subcellularLocation>
</comment>
<evidence type="ECO:0000256" key="5">
    <source>
        <dbReference type="ARBA" id="ARBA00022842"/>
    </source>
</evidence>
<dbReference type="PANTHER" id="PTHR41394">
    <property type="entry name" value="MAGNESIUM TRANSPORTER MGTE"/>
    <property type="match status" value="1"/>
</dbReference>
<evidence type="ECO:0000256" key="3">
    <source>
        <dbReference type="ARBA" id="ARBA00022448"/>
    </source>
</evidence>
<name>A0AAU8BQ10_9VIBR</name>
<dbReference type="PANTHER" id="PTHR41394:SF5">
    <property type="entry name" value="SLC41A_MGTE INTEGRAL MEMBRANE DOMAIN-CONTAINING PROTEIN"/>
    <property type="match status" value="1"/>
</dbReference>
<comment type="similarity">
    <text evidence="2">Belongs to the SLC41A transporter family.</text>
</comment>
<dbReference type="Gene3D" id="1.25.60.10">
    <property type="entry name" value="MgtE N-terminal domain-like"/>
    <property type="match status" value="1"/>
</dbReference>
<evidence type="ECO:0000256" key="4">
    <source>
        <dbReference type="ARBA" id="ARBA00022692"/>
    </source>
</evidence>
<gene>
    <name evidence="10" type="ORF">PG915_17115</name>
</gene>
<dbReference type="Pfam" id="PF01769">
    <property type="entry name" value="MgtE"/>
    <property type="match status" value="1"/>
</dbReference>
<dbReference type="RefSeq" id="WP_353499636.1">
    <property type="nucleotide sequence ID" value="NZ_CP115921.1"/>
</dbReference>
<dbReference type="SUPFAM" id="SSF54631">
    <property type="entry name" value="CBS-domain pair"/>
    <property type="match status" value="1"/>
</dbReference>
<evidence type="ECO:0000256" key="2">
    <source>
        <dbReference type="ARBA" id="ARBA00009749"/>
    </source>
</evidence>
<keyword evidence="7 8" id="KW-0472">Membrane</keyword>
<dbReference type="SMART" id="SM00924">
    <property type="entry name" value="MgtE_N"/>
    <property type="match status" value="1"/>
</dbReference>
<dbReference type="GO" id="GO:0016020">
    <property type="term" value="C:membrane"/>
    <property type="evidence" value="ECO:0007669"/>
    <property type="project" value="UniProtKB-SubCell"/>
</dbReference>
<dbReference type="InterPro" id="IPR036739">
    <property type="entry name" value="SLC41_membr_dom_sf"/>
</dbReference>
<organism evidence="10">
    <name type="scientific">Vibrio chaetopteri</name>
    <dbReference type="NCBI Taxonomy" id="3016528"/>
    <lineage>
        <taxon>Bacteria</taxon>
        <taxon>Pseudomonadati</taxon>
        <taxon>Pseudomonadota</taxon>
        <taxon>Gammaproteobacteria</taxon>
        <taxon>Vibrionales</taxon>
        <taxon>Vibrionaceae</taxon>
        <taxon>Vibrio</taxon>
    </lineage>
</organism>
<feature type="domain" description="Magnesium transporter MgtE intracellular" evidence="9">
    <location>
        <begin position="39"/>
        <end position="145"/>
    </location>
</feature>
<dbReference type="Gene3D" id="1.10.357.20">
    <property type="entry name" value="SLC41 divalent cation transporters, integral membrane domain"/>
    <property type="match status" value="1"/>
</dbReference>
<reference evidence="10" key="1">
    <citation type="submission" date="2023-01" db="EMBL/GenBank/DDBJ databases">
        <title>Vibrio sp. CB1-14 genome sequencing.</title>
        <authorList>
            <person name="Otstavnykh N."/>
            <person name="Isaeva M."/>
            <person name="Meleshko D."/>
        </authorList>
    </citation>
    <scope>NUCLEOTIDE SEQUENCE</scope>
    <source>
        <strain evidence="10">CB1-14</strain>
    </source>
</reference>
<proteinExistence type="inferred from homology"/>
<feature type="transmembrane region" description="Helical" evidence="8">
    <location>
        <begin position="439"/>
        <end position="462"/>
    </location>
</feature>
<feature type="transmembrane region" description="Helical" evidence="8">
    <location>
        <begin position="404"/>
        <end position="427"/>
    </location>
</feature>
<dbReference type="InterPro" id="IPR006668">
    <property type="entry name" value="Mg_transptr_MgtE_intracell_dom"/>
</dbReference>
<dbReference type="KEGG" id="vck:PG915_17115"/>
<dbReference type="EMBL" id="CP115921">
    <property type="protein sequence ID" value="XCD18494.1"/>
    <property type="molecule type" value="Genomic_DNA"/>
</dbReference>
<feature type="transmembrane region" description="Helical" evidence="8">
    <location>
        <begin position="325"/>
        <end position="351"/>
    </location>
</feature>
<dbReference type="InterPro" id="IPR038076">
    <property type="entry name" value="MgtE_N_sf"/>
</dbReference>
<protein>
    <submittedName>
        <fullName evidence="10">Magnesium transporter</fullName>
    </submittedName>
</protein>
<evidence type="ECO:0000256" key="1">
    <source>
        <dbReference type="ARBA" id="ARBA00004141"/>
    </source>
</evidence>
<dbReference type="Gene3D" id="3.10.580.10">
    <property type="entry name" value="CBS-domain"/>
    <property type="match status" value="1"/>
</dbReference>
<feature type="transmembrane region" description="Helical" evidence="8">
    <location>
        <begin position="372"/>
        <end position="392"/>
    </location>
</feature>
<evidence type="ECO:0000313" key="10">
    <source>
        <dbReference type="EMBL" id="XCD18494.1"/>
    </source>
</evidence>
<dbReference type="SUPFAM" id="SSF161093">
    <property type="entry name" value="MgtE membrane domain-like"/>
    <property type="match status" value="1"/>
</dbReference>
<sequence>MTLISLPFPTEEAEKLYYSVLDCISTKNSKKLCGYLNKAESIQLSSVVNKLTNGERVAVWTLLAGIDASLAANLLDHFSDNELVSLISQLPVETTLSMFHHLRSGDRRILINELPYDLQQQLKRSLPQAWKNEERAALNYASDSAGGICKSEILKMPDSATIETLGEILNAEEQNLERLEWRYVYLHDQEGNYVGGLKIRDVISLPGGSVLKNSLDPSIPVISPESDLTAIKSTLDTTLHAVIPVIDDFGFQIGVVGFKHLNEALYERSKQQLLEQSGVLGGDEFRTMPTIKRNLRRLAFLLPSVVLSYAAVSIIAAYEPIIEKIAVLAAILPLVANLSGAAGNQAVAVSIRELSTGQISAKDVLYVVAKEIPIGVVNGILIGSVLALLTYLTQSGEVIGLPLFIGLAYSFSSTFAVMIGGSLPLILKRFNLDPAMLSSPILTTLTDAISFFSVLYLAQMFLL</sequence>
<evidence type="ECO:0000256" key="7">
    <source>
        <dbReference type="ARBA" id="ARBA00023136"/>
    </source>
</evidence>
<accession>A0AAU8BQ10</accession>
<keyword evidence="5" id="KW-0460">Magnesium</keyword>
<feature type="transmembrane region" description="Helical" evidence="8">
    <location>
        <begin position="298"/>
        <end position="319"/>
    </location>
</feature>